<evidence type="ECO:0000313" key="2">
    <source>
        <dbReference type="EMBL" id="AOV08134.1"/>
    </source>
</evidence>
<protein>
    <submittedName>
        <fullName evidence="2">Uncharacterized protein</fullName>
    </submittedName>
</protein>
<name>A0A1D8JHH6_9BACL</name>
<proteinExistence type="predicted"/>
<keyword evidence="3" id="KW-1185">Reference proteome</keyword>
<accession>A0A1D8JHH6</accession>
<reference evidence="2 3" key="1">
    <citation type="submission" date="2016-09" db="EMBL/GenBank/DDBJ databases">
        <title>Complete genome sequence of the Lysinibacillus sphaericus LMG 22257, a specie of Bacillus with ureolytic activity that can effectively biodeposit calcium carbonate.</title>
        <authorList>
            <person name="Yan W."/>
        </authorList>
    </citation>
    <scope>NUCLEOTIDE SEQUENCE [LARGE SCALE GENOMIC DNA]</scope>
    <source>
        <strain evidence="2 3">LMG 22257</strain>
    </source>
</reference>
<dbReference type="RefSeq" id="WP_075528279.1">
    <property type="nucleotide sequence ID" value="NZ_CP017560.1"/>
</dbReference>
<dbReference type="KEGG" id="surl:BI350_11680"/>
<evidence type="ECO:0000313" key="3">
    <source>
        <dbReference type="Proteomes" id="UP000185746"/>
    </source>
</evidence>
<dbReference type="AlphaFoldDB" id="A0A1D8JHH6"/>
<keyword evidence="1" id="KW-1133">Transmembrane helix</keyword>
<dbReference type="Proteomes" id="UP000185746">
    <property type="component" value="Chromosome"/>
</dbReference>
<evidence type="ECO:0000256" key="1">
    <source>
        <dbReference type="SAM" id="Phobius"/>
    </source>
</evidence>
<organism evidence="2 3">
    <name type="scientific">Sporosarcina ureilytica</name>
    <dbReference type="NCBI Taxonomy" id="298596"/>
    <lineage>
        <taxon>Bacteria</taxon>
        <taxon>Bacillati</taxon>
        <taxon>Bacillota</taxon>
        <taxon>Bacilli</taxon>
        <taxon>Bacillales</taxon>
        <taxon>Caryophanaceae</taxon>
        <taxon>Sporosarcina</taxon>
    </lineage>
</organism>
<gene>
    <name evidence="2" type="ORF">BI350_11680</name>
</gene>
<dbReference type="EMBL" id="CP017560">
    <property type="protein sequence ID" value="AOV08134.1"/>
    <property type="molecule type" value="Genomic_DNA"/>
</dbReference>
<feature type="transmembrane region" description="Helical" evidence="1">
    <location>
        <begin position="12"/>
        <end position="40"/>
    </location>
</feature>
<keyword evidence="1" id="KW-0812">Transmembrane</keyword>
<keyword evidence="1" id="KW-0472">Membrane</keyword>
<feature type="transmembrane region" description="Helical" evidence="1">
    <location>
        <begin position="46"/>
        <end position="65"/>
    </location>
</feature>
<sequence>MKSKNYSKRNIIQWIAFGIVMLTLVLKIVLLSTGIAYNLTDITMDAITWTGFSIGIILILISYLFPETTKNNAASN</sequence>